<dbReference type="PROSITE" id="PS50041">
    <property type="entry name" value="C_TYPE_LECTIN_2"/>
    <property type="match status" value="1"/>
</dbReference>
<dbReference type="InterPro" id="IPR001304">
    <property type="entry name" value="C-type_lectin-like"/>
</dbReference>
<dbReference type="InterPro" id="IPR016187">
    <property type="entry name" value="CTDL_fold"/>
</dbReference>
<name>A0A9D4FXK1_DREPO</name>
<dbReference type="Proteomes" id="UP000828390">
    <property type="component" value="Unassembled WGS sequence"/>
</dbReference>
<evidence type="ECO:0000313" key="4">
    <source>
        <dbReference type="EMBL" id="KAH3804973.1"/>
    </source>
</evidence>
<reference evidence="4" key="2">
    <citation type="submission" date="2020-11" db="EMBL/GenBank/DDBJ databases">
        <authorList>
            <person name="McCartney M.A."/>
            <person name="Auch B."/>
            <person name="Kono T."/>
            <person name="Mallez S."/>
            <person name="Becker A."/>
            <person name="Gohl D.M."/>
            <person name="Silverstein K.A.T."/>
            <person name="Koren S."/>
            <person name="Bechman K.B."/>
            <person name="Herman A."/>
            <person name="Abrahante J.E."/>
            <person name="Garbe J."/>
        </authorList>
    </citation>
    <scope>NUCLEOTIDE SEQUENCE</scope>
    <source>
        <strain evidence="4">Duluth1</strain>
        <tissue evidence="4">Whole animal</tissue>
    </source>
</reference>
<feature type="signal peptide" evidence="2">
    <location>
        <begin position="1"/>
        <end position="23"/>
    </location>
</feature>
<reference evidence="4" key="1">
    <citation type="journal article" date="2019" name="bioRxiv">
        <title>The Genome of the Zebra Mussel, Dreissena polymorpha: A Resource for Invasive Species Research.</title>
        <authorList>
            <person name="McCartney M.A."/>
            <person name="Auch B."/>
            <person name="Kono T."/>
            <person name="Mallez S."/>
            <person name="Zhang Y."/>
            <person name="Obille A."/>
            <person name="Becker A."/>
            <person name="Abrahante J.E."/>
            <person name="Garbe J."/>
            <person name="Badalamenti J.P."/>
            <person name="Herman A."/>
            <person name="Mangelson H."/>
            <person name="Liachko I."/>
            <person name="Sullivan S."/>
            <person name="Sone E.D."/>
            <person name="Koren S."/>
            <person name="Silverstein K.A.T."/>
            <person name="Beckman K.B."/>
            <person name="Gohl D.M."/>
        </authorList>
    </citation>
    <scope>NUCLEOTIDE SEQUENCE</scope>
    <source>
        <strain evidence="4">Duluth1</strain>
        <tissue evidence="4">Whole animal</tissue>
    </source>
</reference>
<feature type="chain" id="PRO_5038934643" description="C-type lectin domain-containing protein" evidence="2">
    <location>
        <begin position="24"/>
        <end position="320"/>
    </location>
</feature>
<dbReference type="SUPFAM" id="SSF57535">
    <property type="entry name" value="Complement control module/SCR domain"/>
    <property type="match status" value="1"/>
</dbReference>
<dbReference type="CDD" id="cd00037">
    <property type="entry name" value="CLECT"/>
    <property type="match status" value="1"/>
</dbReference>
<dbReference type="EMBL" id="JAIWYP010000006">
    <property type="protein sequence ID" value="KAH3804973.1"/>
    <property type="molecule type" value="Genomic_DNA"/>
</dbReference>
<dbReference type="InterPro" id="IPR035976">
    <property type="entry name" value="Sushi/SCR/CCP_sf"/>
</dbReference>
<evidence type="ECO:0000256" key="2">
    <source>
        <dbReference type="SAM" id="SignalP"/>
    </source>
</evidence>
<dbReference type="SMART" id="SM00034">
    <property type="entry name" value="CLECT"/>
    <property type="match status" value="1"/>
</dbReference>
<keyword evidence="2" id="KW-0732">Signal</keyword>
<dbReference type="SUPFAM" id="SSF56436">
    <property type="entry name" value="C-type lectin-like"/>
    <property type="match status" value="1"/>
</dbReference>
<sequence length="320" mass="36863">MQFLRYFLSVICVISVQDQAIEGADYRNVRFGPRQDESIERVMLPNLSFKECLKQFVLRWSCEVMGYFRAALLCELHFFSHFWDSLASSENGPRVMVYVKRSDIVLEDVETCDDKDNAGGHCVKNECRPFAKVPNGTILGNLYFDGTKRLLKCDNGYVPKDGTNVISMCKKGQWTNITQCVQEECVLNQGTFGGSTYTFAIKSRRNYNDSVAFCKHCGYRVVTIESDDEHNYLKDKMRGFFPSPASYHGTGEYDGFFLDFYETGRQVFRMDNHTAEVQFVKWGMHEPDSEAQKFIAVVGWDAWHWHDAPPDVKFQTVCEN</sequence>
<keyword evidence="1" id="KW-1015">Disulfide bond</keyword>
<evidence type="ECO:0000313" key="5">
    <source>
        <dbReference type="Proteomes" id="UP000828390"/>
    </source>
</evidence>
<keyword evidence="5" id="KW-1185">Reference proteome</keyword>
<protein>
    <recommendedName>
        <fullName evidence="3">C-type lectin domain-containing protein</fullName>
    </recommendedName>
</protein>
<organism evidence="4 5">
    <name type="scientific">Dreissena polymorpha</name>
    <name type="common">Zebra mussel</name>
    <name type="synonym">Mytilus polymorpha</name>
    <dbReference type="NCBI Taxonomy" id="45954"/>
    <lineage>
        <taxon>Eukaryota</taxon>
        <taxon>Metazoa</taxon>
        <taxon>Spiralia</taxon>
        <taxon>Lophotrochozoa</taxon>
        <taxon>Mollusca</taxon>
        <taxon>Bivalvia</taxon>
        <taxon>Autobranchia</taxon>
        <taxon>Heteroconchia</taxon>
        <taxon>Euheterodonta</taxon>
        <taxon>Imparidentia</taxon>
        <taxon>Neoheterodontei</taxon>
        <taxon>Myida</taxon>
        <taxon>Dreissenoidea</taxon>
        <taxon>Dreissenidae</taxon>
        <taxon>Dreissena</taxon>
    </lineage>
</organism>
<dbReference type="AlphaFoldDB" id="A0A9D4FXK1"/>
<accession>A0A9D4FXK1</accession>
<evidence type="ECO:0000259" key="3">
    <source>
        <dbReference type="PROSITE" id="PS50041"/>
    </source>
</evidence>
<dbReference type="Gene3D" id="3.10.100.10">
    <property type="entry name" value="Mannose-Binding Protein A, subunit A"/>
    <property type="match status" value="1"/>
</dbReference>
<evidence type="ECO:0000256" key="1">
    <source>
        <dbReference type="ARBA" id="ARBA00023157"/>
    </source>
</evidence>
<proteinExistence type="predicted"/>
<feature type="domain" description="C-type lectin" evidence="3">
    <location>
        <begin position="192"/>
        <end position="319"/>
    </location>
</feature>
<dbReference type="Gene3D" id="2.10.70.10">
    <property type="entry name" value="Complement Module, domain 1"/>
    <property type="match status" value="1"/>
</dbReference>
<gene>
    <name evidence="4" type="ORF">DPMN_133265</name>
</gene>
<comment type="caution">
    <text evidence="4">The sequence shown here is derived from an EMBL/GenBank/DDBJ whole genome shotgun (WGS) entry which is preliminary data.</text>
</comment>
<dbReference type="InterPro" id="IPR016186">
    <property type="entry name" value="C-type_lectin-like/link_sf"/>
</dbReference>